<dbReference type="AlphaFoldDB" id="A0A560G3T4"/>
<evidence type="ECO:0000313" key="3">
    <source>
        <dbReference type="Proteomes" id="UP000316545"/>
    </source>
</evidence>
<evidence type="ECO:0000256" key="1">
    <source>
        <dbReference type="SAM" id="SignalP"/>
    </source>
</evidence>
<feature type="chain" id="PRO_5022047219" description="Methylaspartate ammonia-lyase" evidence="1">
    <location>
        <begin position="25"/>
        <end position="409"/>
    </location>
</feature>
<keyword evidence="3" id="KW-1185">Reference proteome</keyword>
<sequence>MHFSKVALAMIYFCLASPLGPAAAQTCVALQHAVRGAAPGSGPRFVASYPGDTHPALAHSAFTYDNALTIIALVACGHVEDARLVGDALARAATTDRTFKDGRVRNAYRAGAAASPPLPPGWWDDKAGQWAEDGYQDGSATGNVIWAALALLTLHEATGEAAYRDRAAGLMLWVADLMADPAQPGGFIGGLDGFDPAQQRLNYKATEHNIDAVAAFTWLARLTGDAAWTRHAALARGFVAAAWDGTEGRFRIGTKPDGRNWAPGAALDIQLWAHLGIGDAPADWRRSLAWVETHHATAGGFDFNDDRDGVWIEGTAQAALTYKMLGQAEKAAAALATVQAAREPGGLLYATAAGTVSTGLAVGPSSTTDDFRYYHQPHLGATAWAALAETGWNPFTGQRVEVRGKAARP</sequence>
<proteinExistence type="predicted"/>
<dbReference type="SUPFAM" id="SSF48208">
    <property type="entry name" value="Six-hairpin glycosidases"/>
    <property type="match status" value="1"/>
</dbReference>
<reference evidence="2 3" key="1">
    <citation type="submission" date="2019-06" db="EMBL/GenBank/DDBJ databases">
        <title>Genomic Encyclopedia of Type Strains, Phase IV (KMG-V): Genome sequencing to study the core and pangenomes of soil and plant-associated prokaryotes.</title>
        <authorList>
            <person name="Whitman W."/>
        </authorList>
    </citation>
    <scope>NUCLEOTIDE SEQUENCE [LARGE SCALE GENOMIC DNA]</scope>
    <source>
        <strain evidence="2 3">BR 11865</strain>
    </source>
</reference>
<name>A0A560G3T4_9PROT</name>
<comment type="caution">
    <text evidence="2">The sequence shown here is derived from an EMBL/GenBank/DDBJ whole genome shotgun (WGS) entry which is preliminary data.</text>
</comment>
<protein>
    <recommendedName>
        <fullName evidence="4">Methylaspartate ammonia-lyase</fullName>
    </recommendedName>
</protein>
<evidence type="ECO:0000313" key="2">
    <source>
        <dbReference type="EMBL" id="TWB28484.1"/>
    </source>
</evidence>
<dbReference type="Proteomes" id="UP000316545">
    <property type="component" value="Unassembled WGS sequence"/>
</dbReference>
<dbReference type="Gene3D" id="1.50.10.20">
    <property type="match status" value="1"/>
</dbReference>
<dbReference type="GO" id="GO:0005975">
    <property type="term" value="P:carbohydrate metabolic process"/>
    <property type="evidence" value="ECO:0007669"/>
    <property type="project" value="InterPro"/>
</dbReference>
<accession>A0A560G3T4</accession>
<dbReference type="InterPro" id="IPR008928">
    <property type="entry name" value="6-hairpin_glycosidase_sf"/>
</dbReference>
<keyword evidence="1" id="KW-0732">Signal</keyword>
<gene>
    <name evidence="2" type="ORF">FBZ88_105203</name>
</gene>
<evidence type="ECO:0008006" key="4">
    <source>
        <dbReference type="Google" id="ProtNLM"/>
    </source>
</evidence>
<organism evidence="2 3">
    <name type="scientific">Nitrospirillum amazonense</name>
    <dbReference type="NCBI Taxonomy" id="28077"/>
    <lineage>
        <taxon>Bacteria</taxon>
        <taxon>Pseudomonadati</taxon>
        <taxon>Pseudomonadota</taxon>
        <taxon>Alphaproteobacteria</taxon>
        <taxon>Rhodospirillales</taxon>
        <taxon>Azospirillaceae</taxon>
        <taxon>Nitrospirillum</taxon>
    </lineage>
</organism>
<feature type="signal peptide" evidence="1">
    <location>
        <begin position="1"/>
        <end position="24"/>
    </location>
</feature>
<dbReference type="EMBL" id="VITO01000005">
    <property type="protein sequence ID" value="TWB28484.1"/>
    <property type="molecule type" value="Genomic_DNA"/>
</dbReference>